<gene>
    <name evidence="1" type="ORF">QFC22_005824</name>
</gene>
<evidence type="ECO:0000313" key="1">
    <source>
        <dbReference type="EMBL" id="KAJ9114006.1"/>
    </source>
</evidence>
<dbReference type="Proteomes" id="UP001243375">
    <property type="component" value="Unassembled WGS sequence"/>
</dbReference>
<dbReference type="EMBL" id="JASBWU010000020">
    <property type="protein sequence ID" value="KAJ9114006.1"/>
    <property type="molecule type" value="Genomic_DNA"/>
</dbReference>
<organism evidence="1 2">
    <name type="scientific">Naganishia vaughanmartiniae</name>
    <dbReference type="NCBI Taxonomy" id="1424756"/>
    <lineage>
        <taxon>Eukaryota</taxon>
        <taxon>Fungi</taxon>
        <taxon>Dikarya</taxon>
        <taxon>Basidiomycota</taxon>
        <taxon>Agaricomycotina</taxon>
        <taxon>Tremellomycetes</taxon>
        <taxon>Filobasidiales</taxon>
        <taxon>Filobasidiaceae</taxon>
        <taxon>Naganishia</taxon>
    </lineage>
</organism>
<keyword evidence="2" id="KW-1185">Reference proteome</keyword>
<comment type="caution">
    <text evidence="1">The sequence shown here is derived from an EMBL/GenBank/DDBJ whole genome shotgun (WGS) entry which is preliminary data.</text>
</comment>
<name>A0ACC2WRG3_9TREE</name>
<reference evidence="1" key="1">
    <citation type="submission" date="2023-04" db="EMBL/GenBank/DDBJ databases">
        <title>Draft Genome sequencing of Naganishia species isolated from polar environments using Oxford Nanopore Technology.</title>
        <authorList>
            <person name="Leo P."/>
            <person name="Venkateswaran K."/>
        </authorList>
    </citation>
    <scope>NUCLEOTIDE SEQUENCE</scope>
    <source>
        <strain evidence="1">MNA-CCFEE 5425</strain>
    </source>
</reference>
<sequence length="188" mass="20693">MRFFPSSSLTGANRPRSRSSATSSSSSSIIDADMAYGQGSSTTYSPTQPPPPTRTTTGLPPAQSFRVLVPTVSPEMNLKATSTETNRRSTDPQPMQTNPSPDPSTSCTAYLYSTFPPEIFKEVETYDRRQANQTTEPPLHYFSDNKHAQKKGRKASPVSLLPSYALDKINQAHPPRSILTVATRIVRW</sequence>
<protein>
    <submittedName>
        <fullName evidence="1">Uncharacterized protein</fullName>
    </submittedName>
</protein>
<proteinExistence type="predicted"/>
<evidence type="ECO:0000313" key="2">
    <source>
        <dbReference type="Proteomes" id="UP001243375"/>
    </source>
</evidence>
<accession>A0ACC2WRG3</accession>